<sequence>MYNKNFKYLHIMCMNSRYIERGKAVSSFVR</sequence>
<proteinExistence type="predicted"/>
<name>A0A1V4SID9_RUMHU</name>
<keyword evidence="2" id="KW-1185">Reference proteome</keyword>
<dbReference type="STRING" id="48256.CLHUN_25120"/>
<comment type="caution">
    <text evidence="1">The sequence shown here is derived from an EMBL/GenBank/DDBJ whole genome shotgun (WGS) entry which is preliminary data.</text>
</comment>
<organism evidence="1 2">
    <name type="scientific">Ruminiclostridium hungatei</name>
    <name type="common">Clostridium hungatei</name>
    <dbReference type="NCBI Taxonomy" id="48256"/>
    <lineage>
        <taxon>Bacteria</taxon>
        <taxon>Bacillati</taxon>
        <taxon>Bacillota</taxon>
        <taxon>Clostridia</taxon>
        <taxon>Eubacteriales</taxon>
        <taxon>Oscillospiraceae</taxon>
        <taxon>Ruminiclostridium</taxon>
    </lineage>
</organism>
<evidence type="ECO:0000313" key="1">
    <source>
        <dbReference type="EMBL" id="OPX43574.1"/>
    </source>
</evidence>
<dbReference type="AlphaFoldDB" id="A0A1V4SID9"/>
<protein>
    <submittedName>
        <fullName evidence="1">Uncharacterized protein</fullName>
    </submittedName>
</protein>
<accession>A0A1V4SID9</accession>
<reference evidence="1 2" key="1">
    <citation type="submission" date="2017-03" db="EMBL/GenBank/DDBJ databases">
        <title>Genome sequence of Clostridium hungatei DSM 14427.</title>
        <authorList>
            <person name="Poehlein A."/>
            <person name="Daniel R."/>
        </authorList>
    </citation>
    <scope>NUCLEOTIDE SEQUENCE [LARGE SCALE GENOMIC DNA]</scope>
    <source>
        <strain evidence="1 2">DSM 14427</strain>
    </source>
</reference>
<dbReference type="Proteomes" id="UP000191554">
    <property type="component" value="Unassembled WGS sequence"/>
</dbReference>
<dbReference type="EMBL" id="MZGX01000016">
    <property type="protein sequence ID" value="OPX43574.1"/>
    <property type="molecule type" value="Genomic_DNA"/>
</dbReference>
<gene>
    <name evidence="1" type="ORF">CLHUN_25120</name>
</gene>
<evidence type="ECO:0000313" key="2">
    <source>
        <dbReference type="Proteomes" id="UP000191554"/>
    </source>
</evidence>